<evidence type="ECO:0000313" key="2">
    <source>
        <dbReference type="EMBL" id="GMT30110.1"/>
    </source>
</evidence>
<feature type="region of interest" description="Disordered" evidence="1">
    <location>
        <begin position="1"/>
        <end position="24"/>
    </location>
</feature>
<evidence type="ECO:0008006" key="4">
    <source>
        <dbReference type="Google" id="ProtNLM"/>
    </source>
</evidence>
<gene>
    <name evidence="2" type="ORF">PFISCL1PPCAC_21407</name>
</gene>
<sequence length="357" mass="40101">MVGDDGAGGANDQQPRGFLDDQGAPPTDRVEFFVSYSVSRVYSGHRDNHGRVWCVRMCTNVPCSEHPGLKGDVHFSIQYPTTQIVSCAVQITYSIRDSEDWDKVLVEKKCSGNFVNRCSLMGVGCFSKEECESAFNESDRGRMKISIEMKEMVVDCRDAPEHKEMMQQSADRTFAIRFPSADVFYVNPAIFGAWSPLIATRMSEAISRGENEIILDEDSNFCQRFGEILVGTTPGKRLLLPLDGNSDLNYLKLEKYIEIATRLHMQPVLDDLDRLLSLFVEVSVGESARLLILSEKHTLKWTKIACLKHISVKTIRQVKDSPQYASLLPETKLAIANCRLLANTNNDSSDSDSEYDF</sequence>
<comment type="caution">
    <text evidence="2">The sequence shown here is derived from an EMBL/GenBank/DDBJ whole genome shotgun (WGS) entry which is preliminary data.</text>
</comment>
<organism evidence="2 3">
    <name type="scientific">Pristionchus fissidentatus</name>
    <dbReference type="NCBI Taxonomy" id="1538716"/>
    <lineage>
        <taxon>Eukaryota</taxon>
        <taxon>Metazoa</taxon>
        <taxon>Ecdysozoa</taxon>
        <taxon>Nematoda</taxon>
        <taxon>Chromadorea</taxon>
        <taxon>Rhabditida</taxon>
        <taxon>Rhabditina</taxon>
        <taxon>Diplogasteromorpha</taxon>
        <taxon>Diplogasteroidea</taxon>
        <taxon>Neodiplogasteridae</taxon>
        <taxon>Pristionchus</taxon>
    </lineage>
</organism>
<accession>A0AAV5WEL8</accession>
<proteinExistence type="predicted"/>
<name>A0AAV5WEL8_9BILA</name>
<evidence type="ECO:0000256" key="1">
    <source>
        <dbReference type="SAM" id="MobiDB-lite"/>
    </source>
</evidence>
<dbReference type="AlphaFoldDB" id="A0AAV5WEL8"/>
<keyword evidence="3" id="KW-1185">Reference proteome</keyword>
<reference evidence="2" key="1">
    <citation type="submission" date="2023-10" db="EMBL/GenBank/DDBJ databases">
        <title>Genome assembly of Pristionchus species.</title>
        <authorList>
            <person name="Yoshida K."/>
            <person name="Sommer R.J."/>
        </authorList>
    </citation>
    <scope>NUCLEOTIDE SEQUENCE</scope>
    <source>
        <strain evidence="2">RS5133</strain>
    </source>
</reference>
<protein>
    <recommendedName>
        <fullName evidence="4">BTB domain-containing protein</fullName>
    </recommendedName>
</protein>
<dbReference type="EMBL" id="BTSY01000005">
    <property type="protein sequence ID" value="GMT30110.1"/>
    <property type="molecule type" value="Genomic_DNA"/>
</dbReference>
<dbReference type="Proteomes" id="UP001432322">
    <property type="component" value="Unassembled WGS sequence"/>
</dbReference>
<evidence type="ECO:0000313" key="3">
    <source>
        <dbReference type="Proteomes" id="UP001432322"/>
    </source>
</evidence>